<feature type="region of interest" description="Disordered" evidence="1">
    <location>
        <begin position="291"/>
        <end position="310"/>
    </location>
</feature>
<name>A0A318Z8L7_9EURO</name>
<gene>
    <name evidence="2" type="ORF">BP01DRAFT_384339</name>
</gene>
<accession>A0A318Z8L7</accession>
<dbReference type="GeneID" id="37078728"/>
<proteinExistence type="predicted"/>
<dbReference type="Gene3D" id="3.30.559.30">
    <property type="entry name" value="Nonribosomal peptide synthetase, condensation domain"/>
    <property type="match status" value="1"/>
</dbReference>
<dbReference type="EMBL" id="KZ821242">
    <property type="protein sequence ID" value="PYH43685.1"/>
    <property type="molecule type" value="Genomic_DNA"/>
</dbReference>
<evidence type="ECO:0000256" key="1">
    <source>
        <dbReference type="SAM" id="MobiDB-lite"/>
    </source>
</evidence>
<protein>
    <submittedName>
        <fullName evidence="2">Uncharacterized protein</fullName>
    </submittedName>
</protein>
<keyword evidence="3" id="KW-1185">Reference proteome</keyword>
<evidence type="ECO:0000313" key="2">
    <source>
        <dbReference type="EMBL" id="PYH43685.1"/>
    </source>
</evidence>
<organism evidence="2 3">
    <name type="scientific">Aspergillus saccharolyticus JOP 1030-1</name>
    <dbReference type="NCBI Taxonomy" id="1450539"/>
    <lineage>
        <taxon>Eukaryota</taxon>
        <taxon>Fungi</taxon>
        <taxon>Dikarya</taxon>
        <taxon>Ascomycota</taxon>
        <taxon>Pezizomycotina</taxon>
        <taxon>Eurotiomycetes</taxon>
        <taxon>Eurotiomycetidae</taxon>
        <taxon>Eurotiales</taxon>
        <taxon>Aspergillaceae</taxon>
        <taxon>Aspergillus</taxon>
        <taxon>Aspergillus subgen. Circumdati</taxon>
    </lineage>
</organism>
<dbReference type="SUPFAM" id="SSF52777">
    <property type="entry name" value="CoA-dependent acyltransferases"/>
    <property type="match status" value="1"/>
</dbReference>
<sequence>MSLTGSDCANVLMPISICPISSPGIDSMVHAGADPKVMAQTKLAVEKVLSKDGLGWDDVAEVFPCGDCLQIASQSRLVDTANVRTCFLCDGASVETVRSALVATLANHPILLSYVVIDMTHLDPRRPVPRLAPLIRNDLRDHQHAFWSIGTPETHISPHRIYTGGETLDFPAPSVVRLRQRYPHLSAPVLVKAAVILLILSRTNHSHALFVSMEAARSEYPFVDDDDGHRDAVDVAGPTFNWVCSLVAFCPEESILTFLTRVSSEQLAQTKHAHVPWHRVFEDLDLPRMSCSSASPTGSSSTGFQGSGRR</sequence>
<dbReference type="AlphaFoldDB" id="A0A318Z8L7"/>
<feature type="compositionally biased region" description="Low complexity" evidence="1">
    <location>
        <begin position="291"/>
        <end position="304"/>
    </location>
</feature>
<dbReference type="Proteomes" id="UP000248349">
    <property type="component" value="Unassembled WGS sequence"/>
</dbReference>
<dbReference type="STRING" id="1450539.A0A318Z8L7"/>
<reference evidence="2 3" key="1">
    <citation type="submission" date="2016-12" db="EMBL/GenBank/DDBJ databases">
        <title>The genomes of Aspergillus section Nigri reveals drivers in fungal speciation.</title>
        <authorList>
            <consortium name="DOE Joint Genome Institute"/>
            <person name="Vesth T.C."/>
            <person name="Nybo J."/>
            <person name="Theobald S."/>
            <person name="Brandl J."/>
            <person name="Frisvad J.C."/>
            <person name="Nielsen K.F."/>
            <person name="Lyhne E.K."/>
            <person name="Kogle M.E."/>
            <person name="Kuo A."/>
            <person name="Riley R."/>
            <person name="Clum A."/>
            <person name="Nolan M."/>
            <person name="Lipzen A."/>
            <person name="Salamov A."/>
            <person name="Henrissat B."/>
            <person name="Wiebenga A."/>
            <person name="De Vries R.P."/>
            <person name="Grigoriev I.V."/>
            <person name="Mortensen U.H."/>
            <person name="Andersen M.R."/>
            <person name="Baker S.E."/>
        </authorList>
    </citation>
    <scope>NUCLEOTIDE SEQUENCE [LARGE SCALE GENOMIC DNA]</scope>
    <source>
        <strain evidence="2 3">JOP 1030-1</strain>
    </source>
</reference>
<dbReference type="RefSeq" id="XP_025429667.1">
    <property type="nucleotide sequence ID" value="XM_025577499.1"/>
</dbReference>
<dbReference type="OrthoDB" id="10253869at2759"/>
<evidence type="ECO:0000313" key="3">
    <source>
        <dbReference type="Proteomes" id="UP000248349"/>
    </source>
</evidence>